<evidence type="ECO:0000256" key="2">
    <source>
        <dbReference type="ARBA" id="ARBA00022692"/>
    </source>
</evidence>
<feature type="domain" description="ABC transmembrane type-2" evidence="7">
    <location>
        <begin position="149"/>
        <end position="379"/>
    </location>
</feature>
<feature type="transmembrane region" description="Helical" evidence="6">
    <location>
        <begin position="236"/>
        <end position="260"/>
    </location>
</feature>
<reference evidence="8" key="2">
    <citation type="submission" date="2020-09" db="EMBL/GenBank/DDBJ databases">
        <authorList>
            <person name="Sun Q."/>
            <person name="Ohkuma M."/>
        </authorList>
    </citation>
    <scope>NUCLEOTIDE SEQUENCE</scope>
    <source>
        <strain evidence="8">JCM 4434</strain>
    </source>
</reference>
<dbReference type="GO" id="GO:0016020">
    <property type="term" value="C:membrane"/>
    <property type="evidence" value="ECO:0007669"/>
    <property type="project" value="UniProtKB-SubCell"/>
</dbReference>
<dbReference type="GO" id="GO:0140359">
    <property type="term" value="F:ABC-type transporter activity"/>
    <property type="evidence" value="ECO:0007669"/>
    <property type="project" value="InterPro"/>
</dbReference>
<dbReference type="RefSeq" id="WP_078867593.1">
    <property type="nucleotide sequence ID" value="NZ_BMUB01000007.1"/>
</dbReference>
<gene>
    <name evidence="8" type="ORF">GCM10010502_34170</name>
</gene>
<evidence type="ECO:0000259" key="7">
    <source>
        <dbReference type="PROSITE" id="PS51012"/>
    </source>
</evidence>
<evidence type="ECO:0000256" key="6">
    <source>
        <dbReference type="SAM" id="Phobius"/>
    </source>
</evidence>
<evidence type="ECO:0000256" key="4">
    <source>
        <dbReference type="ARBA" id="ARBA00023136"/>
    </source>
</evidence>
<reference evidence="8" key="1">
    <citation type="journal article" date="2014" name="Int. J. Syst. Evol. Microbiol.">
        <title>Complete genome sequence of Corynebacterium casei LMG S-19264T (=DSM 44701T), isolated from a smear-ripened cheese.</title>
        <authorList>
            <consortium name="US DOE Joint Genome Institute (JGI-PGF)"/>
            <person name="Walter F."/>
            <person name="Albersmeier A."/>
            <person name="Kalinowski J."/>
            <person name="Ruckert C."/>
        </authorList>
    </citation>
    <scope>NUCLEOTIDE SEQUENCE</scope>
    <source>
        <strain evidence="8">JCM 4434</strain>
    </source>
</reference>
<organism evidence="8 9">
    <name type="scientific">Kitasatospora aureofaciens</name>
    <name type="common">Streptomyces aureofaciens</name>
    <dbReference type="NCBI Taxonomy" id="1894"/>
    <lineage>
        <taxon>Bacteria</taxon>
        <taxon>Bacillati</taxon>
        <taxon>Actinomycetota</taxon>
        <taxon>Actinomycetes</taxon>
        <taxon>Kitasatosporales</taxon>
        <taxon>Streptomycetaceae</taxon>
        <taxon>Kitasatospora</taxon>
    </lineage>
</organism>
<dbReference type="PANTHER" id="PTHR43027">
    <property type="entry name" value="DOXORUBICIN RESISTANCE ABC TRANSPORTER PERMEASE PROTEIN DRRC-RELATED"/>
    <property type="match status" value="1"/>
</dbReference>
<keyword evidence="2 6" id="KW-0812">Transmembrane</keyword>
<evidence type="ECO:0000313" key="8">
    <source>
        <dbReference type="EMBL" id="GGU79577.1"/>
    </source>
</evidence>
<dbReference type="Pfam" id="PF12698">
    <property type="entry name" value="ABC2_membrane_3"/>
    <property type="match status" value="1"/>
</dbReference>
<feature type="transmembrane region" description="Helical" evidence="6">
    <location>
        <begin position="48"/>
        <end position="66"/>
    </location>
</feature>
<proteinExistence type="predicted"/>
<dbReference type="PROSITE" id="PS51012">
    <property type="entry name" value="ABC_TM2"/>
    <property type="match status" value="1"/>
</dbReference>
<dbReference type="AlphaFoldDB" id="A0A8H9LNX0"/>
<accession>A0A8H9LNX0</accession>
<dbReference type="EMBL" id="BMUB01000007">
    <property type="protein sequence ID" value="GGU79577.1"/>
    <property type="molecule type" value="Genomic_DNA"/>
</dbReference>
<evidence type="ECO:0000256" key="5">
    <source>
        <dbReference type="SAM" id="MobiDB-lite"/>
    </source>
</evidence>
<dbReference type="PANTHER" id="PTHR43027:SF2">
    <property type="entry name" value="TRANSPORT PERMEASE PROTEIN"/>
    <property type="match status" value="1"/>
</dbReference>
<dbReference type="GeneID" id="97486483"/>
<dbReference type="InterPro" id="IPR047817">
    <property type="entry name" value="ABC2_TM_bact-type"/>
</dbReference>
<keyword evidence="4 6" id="KW-0472">Membrane</keyword>
<dbReference type="Proteomes" id="UP000610124">
    <property type="component" value="Unassembled WGS sequence"/>
</dbReference>
<evidence type="ECO:0000256" key="1">
    <source>
        <dbReference type="ARBA" id="ARBA00004141"/>
    </source>
</evidence>
<feature type="region of interest" description="Disordered" evidence="5">
    <location>
        <begin position="1"/>
        <end position="22"/>
    </location>
</feature>
<evidence type="ECO:0000313" key="9">
    <source>
        <dbReference type="Proteomes" id="UP000610124"/>
    </source>
</evidence>
<keyword evidence="3 6" id="KW-1133">Transmembrane helix</keyword>
<evidence type="ECO:0000256" key="3">
    <source>
        <dbReference type="ARBA" id="ARBA00022989"/>
    </source>
</evidence>
<dbReference type="KEGG" id="kau:B6264_05155"/>
<name>A0A8H9LNX0_KITAU</name>
<feature type="transmembrane region" description="Helical" evidence="6">
    <location>
        <begin position="192"/>
        <end position="212"/>
    </location>
</feature>
<feature type="transmembrane region" description="Helical" evidence="6">
    <location>
        <begin position="354"/>
        <end position="376"/>
    </location>
</feature>
<feature type="transmembrane region" description="Helical" evidence="6">
    <location>
        <begin position="266"/>
        <end position="287"/>
    </location>
</feature>
<comment type="subcellular location">
    <subcellularLocation>
        <location evidence="1">Membrane</location>
        <topology evidence="1">Multi-pass membrane protein</topology>
    </subcellularLocation>
</comment>
<sequence length="381" mass="40661">MTTTTSTEPKVPAPRGGSADAADGRERVSAFWSLSRAMLLGMKRDRTATFFILLFPLVFLVFFGSVTKGSSTPHAKVAQVGAVKLFDSMTGEGRSELDKVLTITRTDDEAGTLEKVRKGDFDAMITQGADGKVELRYTAADQVRAGALQGIFNSVVQEANQQATHQAPAYVVDAQQVEDKSLKPIQFLTPGLLGWAVATGAVFGAALTLVNWRKTKVLRRLRLAPISAGTVVSSRILVSLLTAFLQTGVFLVVATSFFGLKLTGNWWLVLPLVACATLAFMSIGLLAGSVARTEEAANGISQVIVLPMSFLSGSFFPMDGAPGWLQTVSKVMPLHYLVDSAQSVLTRGGGVTDALPTMGGLLLFAAVLTGIAWKLFRWEDA</sequence>
<dbReference type="InterPro" id="IPR052902">
    <property type="entry name" value="ABC-2_transporter"/>
</dbReference>
<protein>
    <recommendedName>
        <fullName evidence="7">ABC transmembrane type-2 domain-containing protein</fullName>
    </recommendedName>
</protein>
<comment type="caution">
    <text evidence="8">The sequence shown here is derived from an EMBL/GenBank/DDBJ whole genome shotgun (WGS) entry which is preliminary data.</text>
</comment>
<dbReference type="InterPro" id="IPR013525">
    <property type="entry name" value="ABC2_TM"/>
</dbReference>
<feature type="transmembrane region" description="Helical" evidence="6">
    <location>
        <begin position="299"/>
        <end position="318"/>
    </location>
</feature>